<sequence length="234" mass="24604">MTEPRATGAGRLLAALAWTVLLVPAWLWGRALTEQPAATVSPPGAAFAARHPHAAAGRPGGALALPRAHTPLPRARPRALAIASLRLRAPVEPRGLDASGAVDPPPYDRPGTVAWYRNGPAPGSPGAAVLVGHLDTRHAPAVFHGLGRLRPGATVQVAREDGSTAEFTVEDVTLHTKDHFDAAKVYGPRDRSRAELRLITCGGRYDPRHRTYDANVVVSAYLTGTTTADGTGRA</sequence>
<proteinExistence type="predicted"/>
<reference evidence="2" key="1">
    <citation type="journal article" date="2014" name="Int. J. Syst. Evol. Microbiol.">
        <title>Complete genome sequence of Corynebacterium casei LMG S-19264T (=DSM 44701T), isolated from a smear-ripened cheese.</title>
        <authorList>
            <consortium name="US DOE Joint Genome Institute (JGI-PGF)"/>
            <person name="Walter F."/>
            <person name="Albersmeier A."/>
            <person name="Kalinowski J."/>
            <person name="Ruckert C."/>
        </authorList>
    </citation>
    <scope>NUCLEOTIDE SEQUENCE</scope>
    <source>
        <strain evidence="2">JCM 4059</strain>
    </source>
</reference>
<dbReference type="InterPro" id="IPR042001">
    <property type="entry name" value="Sortase_F"/>
</dbReference>
<name>A0A919B0L5_9ACTN</name>
<dbReference type="RefSeq" id="WP_190128853.1">
    <property type="nucleotide sequence ID" value="NZ_BNBD01000002.1"/>
</dbReference>
<dbReference type="Proteomes" id="UP000638313">
    <property type="component" value="Unassembled WGS sequence"/>
</dbReference>
<dbReference type="NCBIfam" id="NF033748">
    <property type="entry name" value="class_F_sortase"/>
    <property type="match status" value="1"/>
</dbReference>
<dbReference type="Pfam" id="PF04203">
    <property type="entry name" value="Sortase"/>
    <property type="match status" value="1"/>
</dbReference>
<dbReference type="InterPro" id="IPR005754">
    <property type="entry name" value="Sortase"/>
</dbReference>
<dbReference type="GO" id="GO:0016787">
    <property type="term" value="F:hydrolase activity"/>
    <property type="evidence" value="ECO:0007669"/>
    <property type="project" value="UniProtKB-KW"/>
</dbReference>
<dbReference type="InterPro" id="IPR023365">
    <property type="entry name" value="Sortase_dom-sf"/>
</dbReference>
<dbReference type="CDD" id="cd05829">
    <property type="entry name" value="Sortase_F"/>
    <property type="match status" value="1"/>
</dbReference>
<evidence type="ECO:0000256" key="1">
    <source>
        <dbReference type="ARBA" id="ARBA00022801"/>
    </source>
</evidence>
<dbReference type="AlphaFoldDB" id="A0A919B0L5"/>
<dbReference type="SUPFAM" id="SSF63817">
    <property type="entry name" value="Sortase"/>
    <property type="match status" value="1"/>
</dbReference>
<accession>A0A919B0L5</accession>
<protein>
    <submittedName>
        <fullName evidence="2">Class F sortase</fullName>
    </submittedName>
</protein>
<organism evidence="2 3">
    <name type="scientific">Streptomyces mashuensis</name>
    <dbReference type="NCBI Taxonomy" id="33904"/>
    <lineage>
        <taxon>Bacteria</taxon>
        <taxon>Bacillati</taxon>
        <taxon>Actinomycetota</taxon>
        <taxon>Actinomycetes</taxon>
        <taxon>Kitasatosporales</taxon>
        <taxon>Streptomycetaceae</taxon>
        <taxon>Streptomyces</taxon>
    </lineage>
</organism>
<gene>
    <name evidence="2" type="ORF">GCM10010218_17660</name>
</gene>
<dbReference type="Gene3D" id="2.40.260.10">
    <property type="entry name" value="Sortase"/>
    <property type="match status" value="1"/>
</dbReference>
<evidence type="ECO:0000313" key="2">
    <source>
        <dbReference type="EMBL" id="GHF36599.1"/>
    </source>
</evidence>
<dbReference type="EMBL" id="BNBD01000002">
    <property type="protein sequence ID" value="GHF36599.1"/>
    <property type="molecule type" value="Genomic_DNA"/>
</dbReference>
<comment type="caution">
    <text evidence="2">The sequence shown here is derived from an EMBL/GenBank/DDBJ whole genome shotgun (WGS) entry which is preliminary data.</text>
</comment>
<keyword evidence="3" id="KW-1185">Reference proteome</keyword>
<keyword evidence="1" id="KW-0378">Hydrolase</keyword>
<reference evidence="2" key="2">
    <citation type="submission" date="2020-09" db="EMBL/GenBank/DDBJ databases">
        <authorList>
            <person name="Sun Q."/>
            <person name="Ohkuma M."/>
        </authorList>
    </citation>
    <scope>NUCLEOTIDE SEQUENCE</scope>
    <source>
        <strain evidence="2">JCM 4059</strain>
    </source>
</reference>
<evidence type="ECO:0000313" key="3">
    <source>
        <dbReference type="Proteomes" id="UP000638313"/>
    </source>
</evidence>